<name>A0A2W1NDH1_PAEXE</name>
<evidence type="ECO:0000259" key="4">
    <source>
        <dbReference type="Pfam" id="PF13458"/>
    </source>
</evidence>
<evidence type="ECO:0000313" key="6">
    <source>
        <dbReference type="Proteomes" id="UP000214746"/>
    </source>
</evidence>
<accession>A0A2W1NDH1</accession>
<dbReference type="AlphaFoldDB" id="A0A2W1NDH1"/>
<protein>
    <submittedName>
        <fullName evidence="5">ABC transporter substrate-binding protein</fullName>
    </submittedName>
</protein>
<keyword evidence="2 3" id="KW-0732">Signal</keyword>
<evidence type="ECO:0000256" key="2">
    <source>
        <dbReference type="ARBA" id="ARBA00022729"/>
    </source>
</evidence>
<organism evidence="5 6">
    <name type="scientific">Paenibacillus xerothermodurans</name>
    <dbReference type="NCBI Taxonomy" id="1977292"/>
    <lineage>
        <taxon>Bacteria</taxon>
        <taxon>Bacillati</taxon>
        <taxon>Bacillota</taxon>
        <taxon>Bacilli</taxon>
        <taxon>Bacillales</taxon>
        <taxon>Paenibacillaceae</taxon>
        <taxon>Paenibacillus</taxon>
    </lineage>
</organism>
<keyword evidence="6" id="KW-1185">Reference proteome</keyword>
<dbReference type="OrthoDB" id="9783240at2"/>
<evidence type="ECO:0000313" key="5">
    <source>
        <dbReference type="EMBL" id="PZE22749.1"/>
    </source>
</evidence>
<dbReference type="Gene3D" id="3.40.50.2300">
    <property type="match status" value="2"/>
</dbReference>
<comment type="caution">
    <text evidence="5">The sequence shown here is derived from an EMBL/GenBank/DDBJ whole genome shotgun (WGS) entry which is preliminary data.</text>
</comment>
<dbReference type="InterPro" id="IPR028082">
    <property type="entry name" value="Peripla_BP_I"/>
</dbReference>
<feature type="chain" id="PRO_5039720758" evidence="3">
    <location>
        <begin position="20"/>
        <end position="431"/>
    </location>
</feature>
<dbReference type="PROSITE" id="PS51257">
    <property type="entry name" value="PROKAR_LIPOPROTEIN"/>
    <property type="match status" value="1"/>
</dbReference>
<dbReference type="SUPFAM" id="SSF53822">
    <property type="entry name" value="Periplasmic binding protein-like I"/>
    <property type="match status" value="1"/>
</dbReference>
<dbReference type="InterPro" id="IPR028081">
    <property type="entry name" value="Leu-bd"/>
</dbReference>
<dbReference type="PANTHER" id="PTHR30483:SF37">
    <property type="entry name" value="ABC TRANSPORTER SUBSTRATE-BINDING PROTEIN"/>
    <property type="match status" value="1"/>
</dbReference>
<dbReference type="Pfam" id="PF13458">
    <property type="entry name" value="Peripla_BP_6"/>
    <property type="match status" value="1"/>
</dbReference>
<dbReference type="InterPro" id="IPR051010">
    <property type="entry name" value="BCAA_transport"/>
</dbReference>
<gene>
    <name evidence="5" type="ORF">CBW46_002995</name>
</gene>
<reference evidence="5" key="1">
    <citation type="submission" date="2018-06" db="EMBL/GenBank/DDBJ databases">
        <title>Paenibacillus xerothermodurans sp. nov. an extremely dry heat resistant spore forming bacterium isolated from the soil of Cape Canaveral, Florida.</title>
        <authorList>
            <person name="Seuylemezian A."/>
            <person name="Kaur N."/>
            <person name="Patil P."/>
            <person name="Patil P."/>
            <person name="Mayilraj S."/>
            <person name="Vaishampayan P."/>
        </authorList>
    </citation>
    <scope>NUCLEOTIDE SEQUENCE [LARGE SCALE GENOMIC DNA]</scope>
    <source>
        <strain evidence="5">ATCC 27380</strain>
    </source>
</reference>
<dbReference type="Proteomes" id="UP000214746">
    <property type="component" value="Unassembled WGS sequence"/>
</dbReference>
<proteinExistence type="inferred from homology"/>
<evidence type="ECO:0000256" key="1">
    <source>
        <dbReference type="ARBA" id="ARBA00010062"/>
    </source>
</evidence>
<sequence>MRKVSLSIMSAVLAFGIAACGGGSSGADGGAAHVTGGAGGSSGGGAVNGAVKIGVILPITGDAAPLGNQSKQAIQYAVDEINAKGGIKSLGGAKLELVIGDSQGNQQAAVSETVRLIDKEKVTLLTGAYQSGMTLPASQEAEKKNKIWFAGVPSDDVITTRGFKNVFRIADTSKMRVTSQINFMNDLKAKGTDIKTAALVYENSSWGQGVAKYWKEDLPKAGYQIILDEAYDRKATDLTPVANKVNGANPDVILMVSYVQDGTLLAKAFKQQKVTPKAFIATSGGTADVQFLKNAGEDALNWFDISAWEPDVSRPGSKELDQAFVQKFGGHPSGEQIKEYAAIYTIADALERAKSTDTEALRKALKETNIASGPTQIYTKKIHFNEQNTLPDPSLVMAQFQKVNGKVERVTVWPAADARQGSQMVFPYKPE</sequence>
<evidence type="ECO:0000256" key="3">
    <source>
        <dbReference type="SAM" id="SignalP"/>
    </source>
</evidence>
<comment type="similarity">
    <text evidence="1">Belongs to the leucine-binding protein family.</text>
</comment>
<dbReference type="RefSeq" id="WP_089198517.1">
    <property type="nucleotide sequence ID" value="NZ_NHRJ02000001.1"/>
</dbReference>
<feature type="domain" description="Leucine-binding protein" evidence="4">
    <location>
        <begin position="51"/>
        <end position="376"/>
    </location>
</feature>
<dbReference type="PANTHER" id="PTHR30483">
    <property type="entry name" value="LEUCINE-SPECIFIC-BINDING PROTEIN"/>
    <property type="match status" value="1"/>
</dbReference>
<feature type="signal peptide" evidence="3">
    <location>
        <begin position="1"/>
        <end position="19"/>
    </location>
</feature>
<dbReference type="EMBL" id="NHRJ02000001">
    <property type="protein sequence ID" value="PZE22749.1"/>
    <property type="molecule type" value="Genomic_DNA"/>
</dbReference>
<dbReference type="CDD" id="cd06340">
    <property type="entry name" value="PBP1_ABC_ligand_binding-like"/>
    <property type="match status" value="1"/>
</dbReference>